<organism evidence="4 5">
    <name type="scientific">Thalassorhabdus alkalitolerans</name>
    <dbReference type="NCBI Taxonomy" id="2282697"/>
    <lineage>
        <taxon>Bacteria</taxon>
        <taxon>Bacillati</taxon>
        <taxon>Bacillota</taxon>
        <taxon>Bacilli</taxon>
        <taxon>Bacillales</taxon>
        <taxon>Bacillaceae</taxon>
        <taxon>Thalassorhabdus</taxon>
    </lineage>
</organism>
<dbReference type="Proteomes" id="UP001596142">
    <property type="component" value="Unassembled WGS sequence"/>
</dbReference>
<dbReference type="InterPro" id="IPR039298">
    <property type="entry name" value="ACOT13"/>
</dbReference>
<accession>A0ABW0YLD4</accession>
<dbReference type="GO" id="GO:0016787">
    <property type="term" value="F:hydrolase activity"/>
    <property type="evidence" value="ECO:0007669"/>
    <property type="project" value="UniProtKB-KW"/>
</dbReference>
<protein>
    <submittedName>
        <fullName evidence="4">PaaI family thioesterase</fullName>
        <ecNumber evidence="4">3.1.2.-</ecNumber>
    </submittedName>
</protein>
<sequence>MENNLSHVLRNEFEDFLAQSSKEDQEVLSSFLRGLREKQKGNYVSYIGSWLETERRFLDDGTYEVSIPIKPSIMNALNIVHGGVTATLLDTTMGSMVNLSLPKGQVAVTLDMKVNYIKGGTGNKLRCQGEIISRGNKVCVTEAKVFNDENKVIALATGTFYVLPAK</sequence>
<comment type="similarity">
    <text evidence="1">Belongs to the thioesterase PaaI family.</text>
</comment>
<dbReference type="EC" id="3.1.2.-" evidence="4"/>
<proteinExistence type="inferred from homology"/>
<dbReference type="InterPro" id="IPR029069">
    <property type="entry name" value="HotDog_dom_sf"/>
</dbReference>
<keyword evidence="2 4" id="KW-0378">Hydrolase</keyword>
<evidence type="ECO:0000256" key="1">
    <source>
        <dbReference type="ARBA" id="ARBA00008324"/>
    </source>
</evidence>
<keyword evidence="5" id="KW-1185">Reference proteome</keyword>
<dbReference type="EMBL" id="JBHSOZ010000003">
    <property type="protein sequence ID" value="MFC5712287.1"/>
    <property type="molecule type" value="Genomic_DNA"/>
</dbReference>
<dbReference type="RefSeq" id="WP_385939374.1">
    <property type="nucleotide sequence ID" value="NZ_JBHSOZ010000003.1"/>
</dbReference>
<dbReference type="InterPro" id="IPR003736">
    <property type="entry name" value="PAAI_dom"/>
</dbReference>
<dbReference type="SUPFAM" id="SSF54637">
    <property type="entry name" value="Thioesterase/thiol ester dehydrase-isomerase"/>
    <property type="match status" value="1"/>
</dbReference>
<comment type="caution">
    <text evidence="4">The sequence shown here is derived from an EMBL/GenBank/DDBJ whole genome shotgun (WGS) entry which is preliminary data.</text>
</comment>
<evidence type="ECO:0000313" key="5">
    <source>
        <dbReference type="Proteomes" id="UP001596142"/>
    </source>
</evidence>
<dbReference type="Pfam" id="PF03061">
    <property type="entry name" value="4HBT"/>
    <property type="match status" value="1"/>
</dbReference>
<evidence type="ECO:0000256" key="2">
    <source>
        <dbReference type="ARBA" id="ARBA00022801"/>
    </source>
</evidence>
<name>A0ABW0YLD4_9BACI</name>
<gene>
    <name evidence="4" type="ORF">ACFPU1_05795</name>
</gene>
<dbReference type="CDD" id="cd03443">
    <property type="entry name" value="PaaI_thioesterase"/>
    <property type="match status" value="1"/>
</dbReference>
<feature type="domain" description="Thioesterase" evidence="3">
    <location>
        <begin position="78"/>
        <end position="153"/>
    </location>
</feature>
<evidence type="ECO:0000259" key="3">
    <source>
        <dbReference type="Pfam" id="PF03061"/>
    </source>
</evidence>
<dbReference type="PANTHER" id="PTHR21660:SF1">
    <property type="entry name" value="ACYL-COENZYME A THIOESTERASE 13"/>
    <property type="match status" value="1"/>
</dbReference>
<dbReference type="NCBIfam" id="TIGR00369">
    <property type="entry name" value="unchar_dom_1"/>
    <property type="match status" value="1"/>
</dbReference>
<evidence type="ECO:0000313" key="4">
    <source>
        <dbReference type="EMBL" id="MFC5712287.1"/>
    </source>
</evidence>
<dbReference type="Gene3D" id="3.10.129.10">
    <property type="entry name" value="Hotdog Thioesterase"/>
    <property type="match status" value="1"/>
</dbReference>
<reference evidence="5" key="1">
    <citation type="journal article" date="2019" name="Int. J. Syst. Evol. Microbiol.">
        <title>The Global Catalogue of Microorganisms (GCM) 10K type strain sequencing project: providing services to taxonomists for standard genome sequencing and annotation.</title>
        <authorList>
            <consortium name="The Broad Institute Genomics Platform"/>
            <consortium name="The Broad Institute Genome Sequencing Center for Infectious Disease"/>
            <person name="Wu L."/>
            <person name="Ma J."/>
        </authorList>
    </citation>
    <scope>NUCLEOTIDE SEQUENCE [LARGE SCALE GENOMIC DNA]</scope>
    <source>
        <strain evidence="5">CECT 7184</strain>
    </source>
</reference>
<dbReference type="PANTHER" id="PTHR21660">
    <property type="entry name" value="THIOESTERASE SUPERFAMILY MEMBER-RELATED"/>
    <property type="match status" value="1"/>
</dbReference>
<dbReference type="InterPro" id="IPR006683">
    <property type="entry name" value="Thioestr_dom"/>
</dbReference>